<keyword evidence="2" id="KW-1185">Reference proteome</keyword>
<sequence>MSDPRVTVRTIGTLSRLLASTLRRDGLYEARLVEALDAVEEFLASVRGATPRIEEDEKLARELEEDIEGLRGLGLV</sequence>
<dbReference type="EnsemblBacteria" id="ABL77938">
    <property type="protein sequence ID" value="ABL77938"/>
    <property type="gene ID" value="Tpen_0532"/>
</dbReference>
<proteinExistence type="predicted"/>
<dbReference type="KEGG" id="tpe:Tpen_0532"/>
<dbReference type="Proteomes" id="UP000000641">
    <property type="component" value="Chromosome"/>
</dbReference>
<dbReference type="GeneID" id="4601045"/>
<evidence type="ECO:0000313" key="2">
    <source>
        <dbReference type="Proteomes" id="UP000000641"/>
    </source>
</evidence>
<reference evidence="2" key="1">
    <citation type="journal article" date="2008" name="J. Bacteriol.">
        <title>Genome sequence of Thermofilum pendens reveals an exceptional loss of biosynthetic pathways without genome reduction.</title>
        <authorList>
            <person name="Anderson I."/>
            <person name="Rodriguez J."/>
            <person name="Susanti D."/>
            <person name="Porat I."/>
            <person name="Reich C."/>
            <person name="Ulrich L.E."/>
            <person name="Elkins J.G."/>
            <person name="Mavromatis K."/>
            <person name="Lykidis A."/>
            <person name="Kim E."/>
            <person name="Thompson L.S."/>
            <person name="Nolan M."/>
            <person name="Land M."/>
            <person name="Copeland A."/>
            <person name="Lapidus A."/>
            <person name="Lucas S."/>
            <person name="Detter C."/>
            <person name="Zhulin I.B."/>
            <person name="Olsen G.J."/>
            <person name="Whitman W."/>
            <person name="Mukhopadhyay B."/>
            <person name="Bristow J."/>
            <person name="Kyrpides N."/>
        </authorList>
    </citation>
    <scope>NUCLEOTIDE SEQUENCE [LARGE SCALE GENOMIC DNA]</scope>
    <source>
        <strain evidence="2">DSM 2475 / Hrk 5</strain>
    </source>
</reference>
<protein>
    <submittedName>
        <fullName evidence="1">Uncharacterized protein</fullName>
    </submittedName>
</protein>
<dbReference type="HOGENOM" id="CLU_203625_0_0_2"/>
<organism evidence="1 2">
    <name type="scientific">Thermofilum pendens (strain DSM 2475 / Hrk 5)</name>
    <dbReference type="NCBI Taxonomy" id="368408"/>
    <lineage>
        <taxon>Archaea</taxon>
        <taxon>Thermoproteota</taxon>
        <taxon>Thermoprotei</taxon>
        <taxon>Thermofilales</taxon>
        <taxon>Thermofilaceae</taxon>
        <taxon>Thermofilum</taxon>
    </lineage>
</organism>
<dbReference type="STRING" id="368408.Tpen_0532"/>
<gene>
    <name evidence="1" type="ordered locus">Tpen_0532</name>
</gene>
<dbReference type="EMBL" id="CP000505">
    <property type="protein sequence ID" value="ABL77938.1"/>
    <property type="molecule type" value="Genomic_DNA"/>
</dbReference>
<name>A1RXK8_THEPD</name>
<evidence type="ECO:0000313" key="1">
    <source>
        <dbReference type="EMBL" id="ABL77938.1"/>
    </source>
</evidence>
<accession>A1RXK8</accession>
<dbReference type="RefSeq" id="WP_011752203.1">
    <property type="nucleotide sequence ID" value="NC_008698.1"/>
</dbReference>
<dbReference type="AlphaFoldDB" id="A1RXK8"/>